<feature type="region of interest" description="Disordered" evidence="1">
    <location>
        <begin position="67"/>
        <end position="88"/>
    </location>
</feature>
<feature type="compositionally biased region" description="Basic and acidic residues" evidence="1">
    <location>
        <begin position="128"/>
        <end position="142"/>
    </location>
</feature>
<feature type="compositionally biased region" description="Low complexity" evidence="1">
    <location>
        <begin position="338"/>
        <end position="350"/>
    </location>
</feature>
<feature type="region of interest" description="Disordered" evidence="1">
    <location>
        <begin position="114"/>
        <end position="151"/>
    </location>
</feature>
<dbReference type="RefSeq" id="WP_092731345.1">
    <property type="nucleotide sequence ID" value="NZ_FNPC01000003.1"/>
</dbReference>
<reference evidence="3" key="1">
    <citation type="submission" date="2016-10" db="EMBL/GenBank/DDBJ databases">
        <authorList>
            <person name="Varghese N."/>
            <person name="Submissions S."/>
        </authorList>
    </citation>
    <scope>NUCLEOTIDE SEQUENCE [LARGE SCALE GENOMIC DNA]</scope>
    <source>
        <strain evidence="3">DC30,IBRC 10041,KCTC 4046</strain>
    </source>
</reference>
<dbReference type="Gene3D" id="1.10.600.10">
    <property type="entry name" value="Farnesyl Diphosphate Synthase"/>
    <property type="match status" value="1"/>
</dbReference>
<feature type="region of interest" description="Disordered" evidence="1">
    <location>
        <begin position="266"/>
        <end position="362"/>
    </location>
</feature>
<accession>A0A1H3H3Y2</accession>
<sequence>MATPPTDLLHACDRRLHRALATRIEGRQPAVLYDAVRDRLRESAVTESGTLLLATASALGDDPARAALADGDDATSREAATPGTIPGSDRALDAAVAITLVETGARIHARLLEGPTPFSLPADDDDPDRNVDDAGRNDDVGRNRGTSIDPGTETLLAGDVCYAAAFTQIADDEGNAAGPTGPIEAVDRYALLAGTMTTVSEGLTIAADADGGTLETTEEAVHRTLGSLYEAAMGLGGAVVERDEGADALRECGRHLGTAVGMAQLDPAAGAPTTDSSASTDAASPTTDAASPTTDAASPIANADPAAVRDRTRHHERAAIEAATDAFPSESGAYSRSDTGSTATADGMAADGDRAPSGMSREVETLASLVRAVLDRSA</sequence>
<gene>
    <name evidence="2" type="ORF">SAMN05216564_10385</name>
</gene>
<evidence type="ECO:0000256" key="1">
    <source>
        <dbReference type="SAM" id="MobiDB-lite"/>
    </source>
</evidence>
<evidence type="ECO:0000313" key="2">
    <source>
        <dbReference type="EMBL" id="SDY09464.1"/>
    </source>
</evidence>
<dbReference type="InterPro" id="IPR008949">
    <property type="entry name" value="Isoprenoid_synthase_dom_sf"/>
</dbReference>
<protein>
    <submittedName>
        <fullName evidence="2">Uncharacterized protein</fullName>
    </submittedName>
</protein>
<dbReference type="EMBL" id="FNPC01000003">
    <property type="protein sequence ID" value="SDY09464.1"/>
    <property type="molecule type" value="Genomic_DNA"/>
</dbReference>
<proteinExistence type="predicted"/>
<name>A0A1H3H3Y2_9EURY</name>
<feature type="compositionally biased region" description="Low complexity" evidence="1">
    <location>
        <begin position="267"/>
        <end position="306"/>
    </location>
</feature>
<evidence type="ECO:0000313" key="3">
    <source>
        <dbReference type="Proteomes" id="UP000199079"/>
    </source>
</evidence>
<dbReference type="OrthoDB" id="383932at2157"/>
<dbReference type="Proteomes" id="UP000199079">
    <property type="component" value="Unassembled WGS sequence"/>
</dbReference>
<organism evidence="2 3">
    <name type="scientific">Halopenitus persicus</name>
    <dbReference type="NCBI Taxonomy" id="1048396"/>
    <lineage>
        <taxon>Archaea</taxon>
        <taxon>Methanobacteriati</taxon>
        <taxon>Methanobacteriota</taxon>
        <taxon>Stenosarchaea group</taxon>
        <taxon>Halobacteria</taxon>
        <taxon>Halobacteriales</taxon>
        <taxon>Haloferacaceae</taxon>
        <taxon>Halopenitus</taxon>
    </lineage>
</organism>
<dbReference type="AlphaFoldDB" id="A0A1H3H3Y2"/>
<keyword evidence="3" id="KW-1185">Reference proteome</keyword>